<proteinExistence type="predicted"/>
<dbReference type="Proteomes" id="UP000285023">
    <property type="component" value="Unassembled WGS sequence"/>
</dbReference>
<dbReference type="SUPFAM" id="SSF51391">
    <property type="entry name" value="Thiamin phosphate synthase"/>
    <property type="match status" value="1"/>
</dbReference>
<accession>A0A418Q3S7</accession>
<sequence length="185" mass="20487">MAANQPRWPSEWLMTDERMGDRLFEAIGRMPRGGGIVFRHYGLGAERRRQLAHEIAAAARKRDLQMAVAEDVVLGDEVGAVLIHNPARDPGNRSFSRSAHSEEEVRDAVRAGASLIFLSPIFPTRSHPDRAPLAPEEVRRILADCPARVIALGGMNRALFLQSEQAGFYGWAGIDAWLSQTNGQY</sequence>
<dbReference type="OrthoDB" id="8446047at2"/>
<evidence type="ECO:0000313" key="2">
    <source>
        <dbReference type="EMBL" id="RIX32546.1"/>
    </source>
</evidence>
<dbReference type="EMBL" id="QXTF01000001">
    <property type="protein sequence ID" value="RIX32546.1"/>
    <property type="molecule type" value="Genomic_DNA"/>
</dbReference>
<dbReference type="GO" id="GO:0009228">
    <property type="term" value="P:thiamine biosynthetic process"/>
    <property type="evidence" value="ECO:0007669"/>
    <property type="project" value="UniProtKB-KW"/>
</dbReference>
<dbReference type="Pfam" id="PF02581">
    <property type="entry name" value="TMP-TENI"/>
    <property type="match status" value="1"/>
</dbReference>
<protein>
    <submittedName>
        <fullName evidence="2">Thiamine phosphate synthase</fullName>
    </submittedName>
</protein>
<evidence type="ECO:0000259" key="1">
    <source>
        <dbReference type="Pfam" id="PF02581"/>
    </source>
</evidence>
<gene>
    <name evidence="2" type="ORF">D3M59_06340</name>
</gene>
<dbReference type="InterPro" id="IPR022998">
    <property type="entry name" value="ThiamineP_synth_TenI"/>
</dbReference>
<dbReference type="AlphaFoldDB" id="A0A418Q3S7"/>
<name>A0A418Q3S7_9SPHN</name>
<organism evidence="2 3">
    <name type="scientific">Sphingomonas edaphi</name>
    <dbReference type="NCBI Taxonomy" id="2315689"/>
    <lineage>
        <taxon>Bacteria</taxon>
        <taxon>Pseudomonadati</taxon>
        <taxon>Pseudomonadota</taxon>
        <taxon>Alphaproteobacteria</taxon>
        <taxon>Sphingomonadales</taxon>
        <taxon>Sphingomonadaceae</taxon>
        <taxon>Sphingomonas</taxon>
    </lineage>
</organism>
<comment type="caution">
    <text evidence="2">The sequence shown here is derived from an EMBL/GenBank/DDBJ whole genome shotgun (WGS) entry which is preliminary data.</text>
</comment>
<dbReference type="InterPro" id="IPR013785">
    <property type="entry name" value="Aldolase_TIM"/>
</dbReference>
<keyword evidence="3" id="KW-1185">Reference proteome</keyword>
<feature type="domain" description="Thiamine phosphate synthase/TenI" evidence="1">
    <location>
        <begin position="16"/>
        <end position="175"/>
    </location>
</feature>
<dbReference type="Gene3D" id="3.20.20.70">
    <property type="entry name" value="Aldolase class I"/>
    <property type="match status" value="1"/>
</dbReference>
<reference evidence="2 3" key="1">
    <citation type="submission" date="2018-09" db="EMBL/GenBank/DDBJ databases">
        <title>Sphingomonas sp. DAC4.</title>
        <authorList>
            <person name="Seo T."/>
        </authorList>
    </citation>
    <scope>NUCLEOTIDE SEQUENCE [LARGE SCALE GENOMIC DNA]</scope>
    <source>
        <strain evidence="2 3">DAC4</strain>
    </source>
</reference>
<dbReference type="InterPro" id="IPR036206">
    <property type="entry name" value="ThiamineP_synth_sf"/>
</dbReference>
<dbReference type="RefSeq" id="WP_119532590.1">
    <property type="nucleotide sequence ID" value="NZ_QXTF01000001.1"/>
</dbReference>
<evidence type="ECO:0000313" key="3">
    <source>
        <dbReference type="Proteomes" id="UP000285023"/>
    </source>
</evidence>
<dbReference type="CDD" id="cd00564">
    <property type="entry name" value="TMP_TenI"/>
    <property type="match status" value="1"/>
</dbReference>